<keyword evidence="3" id="KW-1185">Reference proteome</keyword>
<evidence type="ECO:0000313" key="2">
    <source>
        <dbReference type="EMBL" id="KRY23112.1"/>
    </source>
</evidence>
<proteinExistence type="predicted"/>
<evidence type="ECO:0000256" key="1">
    <source>
        <dbReference type="SAM" id="MobiDB-lite"/>
    </source>
</evidence>
<sequence>MRQCCSRAGGCQTEDMTARRNPPVDTGPSSPNDECVRVETVCYGPPLAFSPDMDPTEWLDPVEDFFYVSGVPLCFYALIKAPSYSATAEGCVCAAREYGPSTWEAGEDGYSQIRCPLQETTIPTSSASVSTSELVCFRFCAPFDGSSDAKANANVARVPDIPTVTEQRFLGSPPPPEPSSLMDLTALRPTDAVAHQRRRPRQ</sequence>
<reference evidence="2 3" key="1">
    <citation type="submission" date="2015-01" db="EMBL/GenBank/DDBJ databases">
        <title>Evolution of Trichinella species and genotypes.</title>
        <authorList>
            <person name="Korhonen P.K."/>
            <person name="Edoardo P."/>
            <person name="Giuseppe L.R."/>
            <person name="Gasser R.B."/>
        </authorList>
    </citation>
    <scope>NUCLEOTIDE SEQUENCE [LARGE SCALE GENOMIC DNA]</scope>
    <source>
        <strain evidence="2">ISS2496</strain>
    </source>
</reference>
<comment type="caution">
    <text evidence="2">The sequence shown here is derived from an EMBL/GenBank/DDBJ whole genome shotgun (WGS) entry which is preliminary data.</text>
</comment>
<protein>
    <submittedName>
        <fullName evidence="2">Uncharacterized protein</fullName>
    </submittedName>
</protein>
<accession>A0A0V1AE70</accession>
<feature type="region of interest" description="Disordered" evidence="1">
    <location>
        <begin position="166"/>
        <end position="202"/>
    </location>
</feature>
<gene>
    <name evidence="2" type="ORF">T12_9297</name>
</gene>
<dbReference type="AlphaFoldDB" id="A0A0V1AE70"/>
<dbReference type="EMBL" id="JYDQ01000005">
    <property type="protein sequence ID" value="KRY23112.1"/>
    <property type="molecule type" value="Genomic_DNA"/>
</dbReference>
<evidence type="ECO:0000313" key="3">
    <source>
        <dbReference type="Proteomes" id="UP000054783"/>
    </source>
</evidence>
<name>A0A0V1AE70_9BILA</name>
<dbReference type="Proteomes" id="UP000054783">
    <property type="component" value="Unassembled WGS sequence"/>
</dbReference>
<organism evidence="2 3">
    <name type="scientific">Trichinella patagoniensis</name>
    <dbReference type="NCBI Taxonomy" id="990121"/>
    <lineage>
        <taxon>Eukaryota</taxon>
        <taxon>Metazoa</taxon>
        <taxon>Ecdysozoa</taxon>
        <taxon>Nematoda</taxon>
        <taxon>Enoplea</taxon>
        <taxon>Dorylaimia</taxon>
        <taxon>Trichinellida</taxon>
        <taxon>Trichinellidae</taxon>
        <taxon>Trichinella</taxon>
    </lineage>
</organism>